<proteinExistence type="predicted"/>
<comment type="caution">
    <text evidence="4">The sequence shown here is derived from an EMBL/GenBank/DDBJ whole genome shotgun (WGS) entry which is preliminary data.</text>
</comment>
<keyword evidence="2 4" id="KW-0378">Hydrolase</keyword>
<feature type="domain" description="HD" evidence="3">
    <location>
        <begin position="17"/>
        <end position="162"/>
    </location>
</feature>
<dbReference type="Proteomes" id="UP000199735">
    <property type="component" value="Unassembled WGS sequence"/>
</dbReference>
<dbReference type="EMBL" id="FOCD01000001">
    <property type="protein sequence ID" value="SEM87815.1"/>
    <property type="molecule type" value="Genomic_DNA"/>
</dbReference>
<gene>
    <name evidence="4" type="ORF">SAMN04489762_1283</name>
</gene>
<accession>A0AAX2EDR7</accession>
<dbReference type="Pfam" id="PF13023">
    <property type="entry name" value="HD_3"/>
    <property type="match status" value="1"/>
</dbReference>
<dbReference type="GO" id="GO:0005737">
    <property type="term" value="C:cytoplasm"/>
    <property type="evidence" value="ECO:0007669"/>
    <property type="project" value="TreeGrafter"/>
</dbReference>
<dbReference type="PANTHER" id="PTHR11845">
    <property type="entry name" value="5'-DEOXYNUCLEOTIDASE HDDC2"/>
    <property type="match status" value="1"/>
</dbReference>
<evidence type="ECO:0000313" key="5">
    <source>
        <dbReference type="Proteomes" id="UP000199735"/>
    </source>
</evidence>
<dbReference type="InterPro" id="IPR006674">
    <property type="entry name" value="HD_domain"/>
</dbReference>
<sequence>MVSMERMRGIMQVLRLAEKLKFEMRHSWMSNGRQESVAEHTWRVGLMAVLIEPYIEEKLDMAKLLKMIMIHDLVEAEAKDVPAFDTLFDTERKEQKQLAEQTAMNNIKAMLKEEPGKELQELWLEFEAKKTFEAKVANALDKLEAQLQHNEASIDTWLEVEREMVYLLKPHTEFHPVLEDLRKMIVTEAEEKLKEHDSVQSAGFSE</sequence>
<reference evidence="4 5" key="1">
    <citation type="submission" date="2016-10" db="EMBL/GenBank/DDBJ databases">
        <authorList>
            <person name="Varghese N."/>
            <person name="Submissions S."/>
        </authorList>
    </citation>
    <scope>NUCLEOTIDE SEQUENCE [LARGE SCALE GENOMIC DNA]</scope>
    <source>
        <strain evidence="4 5">DSM 21619</strain>
    </source>
</reference>
<dbReference type="PANTHER" id="PTHR11845:SF13">
    <property type="entry name" value="5'-DEOXYNUCLEOTIDASE HDDC2"/>
    <property type="match status" value="1"/>
</dbReference>
<name>A0AAX2EDR7_9BACI</name>
<organism evidence="4 5">
    <name type="scientific">Terribacillus saccharophilus</name>
    <dbReference type="NCBI Taxonomy" id="361277"/>
    <lineage>
        <taxon>Bacteria</taxon>
        <taxon>Bacillati</taxon>
        <taxon>Bacillota</taxon>
        <taxon>Bacilli</taxon>
        <taxon>Bacillales</taxon>
        <taxon>Bacillaceae</taxon>
        <taxon>Terribacillus</taxon>
    </lineage>
</organism>
<evidence type="ECO:0000313" key="4">
    <source>
        <dbReference type="EMBL" id="SEM87815.1"/>
    </source>
</evidence>
<dbReference type="InterPro" id="IPR039356">
    <property type="entry name" value="YfbR/HDDC2"/>
</dbReference>
<protein>
    <submittedName>
        <fullName evidence="4">Hydrolases of HD superfamily</fullName>
    </submittedName>
</protein>
<evidence type="ECO:0000259" key="3">
    <source>
        <dbReference type="Pfam" id="PF13023"/>
    </source>
</evidence>
<dbReference type="AlphaFoldDB" id="A0AAX2EDR7"/>
<dbReference type="SUPFAM" id="SSF109604">
    <property type="entry name" value="HD-domain/PDEase-like"/>
    <property type="match status" value="1"/>
</dbReference>
<keyword evidence="1" id="KW-0479">Metal-binding</keyword>
<evidence type="ECO:0000256" key="1">
    <source>
        <dbReference type="ARBA" id="ARBA00022723"/>
    </source>
</evidence>
<dbReference type="GO" id="GO:0046872">
    <property type="term" value="F:metal ion binding"/>
    <property type="evidence" value="ECO:0007669"/>
    <property type="project" value="UniProtKB-KW"/>
</dbReference>
<dbReference type="Gene3D" id="1.10.3210.10">
    <property type="entry name" value="Hypothetical protein af1432"/>
    <property type="match status" value="1"/>
</dbReference>
<dbReference type="GO" id="GO:0002953">
    <property type="term" value="F:5'-deoxynucleotidase activity"/>
    <property type="evidence" value="ECO:0007669"/>
    <property type="project" value="InterPro"/>
</dbReference>
<evidence type="ECO:0000256" key="2">
    <source>
        <dbReference type="ARBA" id="ARBA00022801"/>
    </source>
</evidence>